<gene>
    <name evidence="1" type="ORF">V7S43_001693</name>
</gene>
<evidence type="ECO:0000313" key="2">
    <source>
        <dbReference type="Proteomes" id="UP001632037"/>
    </source>
</evidence>
<name>A0ABD3G6C8_9STRA</name>
<evidence type="ECO:0000313" key="1">
    <source>
        <dbReference type="EMBL" id="KAL3674009.1"/>
    </source>
</evidence>
<dbReference type="AlphaFoldDB" id="A0ABD3G6C8"/>
<accession>A0ABD3G6C8</accession>
<keyword evidence="2" id="KW-1185">Reference proteome</keyword>
<dbReference type="Proteomes" id="UP001632037">
    <property type="component" value="Unassembled WGS sequence"/>
</dbReference>
<sequence length="137" mass="15900">METEADADVDIIVDLMESELGPSSKKQDASARTKFNIFVQKHTSMNYLSSIKRQIEEVTATELFRADPEWYRRCRRHLQKQYLMSAISTGKKLKQQAPSMTMHDLRAILTILFLRNDKKALLDRTLLNNQWLAIGRS</sequence>
<reference evidence="1 2" key="1">
    <citation type="submission" date="2024-09" db="EMBL/GenBank/DDBJ databases">
        <title>Genome sequencing and assembly of Phytophthora oleae, isolate VK10A, causative agent of rot of olive drupes.</title>
        <authorList>
            <person name="Conti Taguali S."/>
            <person name="Riolo M."/>
            <person name="La Spada F."/>
            <person name="Cacciola S.O."/>
            <person name="Dionisio G."/>
        </authorList>
    </citation>
    <scope>NUCLEOTIDE SEQUENCE [LARGE SCALE GENOMIC DNA]</scope>
    <source>
        <strain evidence="1 2">VK10A</strain>
    </source>
</reference>
<dbReference type="EMBL" id="JBIMZQ010000002">
    <property type="protein sequence ID" value="KAL3674009.1"/>
    <property type="molecule type" value="Genomic_DNA"/>
</dbReference>
<organism evidence="1 2">
    <name type="scientific">Phytophthora oleae</name>
    <dbReference type="NCBI Taxonomy" id="2107226"/>
    <lineage>
        <taxon>Eukaryota</taxon>
        <taxon>Sar</taxon>
        <taxon>Stramenopiles</taxon>
        <taxon>Oomycota</taxon>
        <taxon>Peronosporomycetes</taxon>
        <taxon>Peronosporales</taxon>
        <taxon>Peronosporaceae</taxon>
        <taxon>Phytophthora</taxon>
    </lineage>
</organism>
<protein>
    <submittedName>
        <fullName evidence="1">Uncharacterized protein</fullName>
    </submittedName>
</protein>
<comment type="caution">
    <text evidence="1">The sequence shown here is derived from an EMBL/GenBank/DDBJ whole genome shotgun (WGS) entry which is preliminary data.</text>
</comment>
<proteinExistence type="predicted"/>